<accession>A0AA38WB53</accession>
<dbReference type="InterPro" id="IPR013103">
    <property type="entry name" value="RVT_2"/>
</dbReference>
<keyword evidence="3" id="KW-1185">Reference proteome</keyword>
<dbReference type="Proteomes" id="UP001172457">
    <property type="component" value="Chromosome 6"/>
</dbReference>
<protein>
    <recommendedName>
        <fullName evidence="1">Reverse transcriptase Ty1/copia-type domain-containing protein</fullName>
    </recommendedName>
</protein>
<name>A0AA38WB53_9ASTR</name>
<evidence type="ECO:0000259" key="1">
    <source>
        <dbReference type="Pfam" id="PF07727"/>
    </source>
</evidence>
<dbReference type="AlphaFoldDB" id="A0AA38WB53"/>
<dbReference type="SUPFAM" id="SSF56672">
    <property type="entry name" value="DNA/RNA polymerases"/>
    <property type="match status" value="1"/>
</dbReference>
<proteinExistence type="predicted"/>
<dbReference type="Pfam" id="PF07727">
    <property type="entry name" value="RVT_2"/>
    <property type="match status" value="1"/>
</dbReference>
<reference evidence="2" key="1">
    <citation type="submission" date="2023-03" db="EMBL/GenBank/DDBJ databases">
        <title>Chromosome-scale reference genome and RAD-based genetic map of yellow starthistle (Centaurea solstitialis) reveal putative structural variation and QTLs associated with invader traits.</title>
        <authorList>
            <person name="Reatini B."/>
            <person name="Cang F.A."/>
            <person name="Jiang Q."/>
            <person name="Mckibben M.T.W."/>
            <person name="Barker M.S."/>
            <person name="Rieseberg L.H."/>
            <person name="Dlugosch K.M."/>
        </authorList>
    </citation>
    <scope>NUCLEOTIDE SEQUENCE</scope>
    <source>
        <strain evidence="2">CAN-66</strain>
        <tissue evidence="2">Leaf</tissue>
    </source>
</reference>
<evidence type="ECO:0000313" key="2">
    <source>
        <dbReference type="EMBL" id="KAJ9545510.1"/>
    </source>
</evidence>
<feature type="domain" description="Reverse transcriptase Ty1/copia-type" evidence="1">
    <location>
        <begin position="1"/>
        <end position="163"/>
    </location>
</feature>
<evidence type="ECO:0000313" key="3">
    <source>
        <dbReference type="Proteomes" id="UP001172457"/>
    </source>
</evidence>
<gene>
    <name evidence="2" type="ORF">OSB04_025217</name>
</gene>
<comment type="caution">
    <text evidence="2">The sequence shown here is derived from an EMBL/GenBank/DDBJ whole genome shotgun (WGS) entry which is preliminary data.</text>
</comment>
<sequence length="286" mass="32815">MDVKTDFLNGELKEEVYVSQPEGFVDRTKPNHVYILDKALYGLKQAPRAWYAHLSNALLDNGFYKGKIDHTLFIKTEGNDILLVQIYVDDIIFSSTNSNMCTWFSDLMTTRFEMSMLRELSFFLGLQVLQKPDGILINQSKYIGDLLKRFHMDKSSVAKTPMASGTLIGADPKGKPVDQKASRAIIGSLLYLTASRPDIMFATCFCAPSKRRLLCKLWKFRLFLAPKTVFLLPKIDNFLQKTDLQQIRQQEYSGRSWKLNLSHSRRERYCSCREEPARTAKEGFAP</sequence>
<dbReference type="EMBL" id="JARYMX010000006">
    <property type="protein sequence ID" value="KAJ9545510.1"/>
    <property type="molecule type" value="Genomic_DNA"/>
</dbReference>
<organism evidence="2 3">
    <name type="scientific">Centaurea solstitialis</name>
    <name type="common">yellow star-thistle</name>
    <dbReference type="NCBI Taxonomy" id="347529"/>
    <lineage>
        <taxon>Eukaryota</taxon>
        <taxon>Viridiplantae</taxon>
        <taxon>Streptophyta</taxon>
        <taxon>Embryophyta</taxon>
        <taxon>Tracheophyta</taxon>
        <taxon>Spermatophyta</taxon>
        <taxon>Magnoliopsida</taxon>
        <taxon>eudicotyledons</taxon>
        <taxon>Gunneridae</taxon>
        <taxon>Pentapetalae</taxon>
        <taxon>asterids</taxon>
        <taxon>campanulids</taxon>
        <taxon>Asterales</taxon>
        <taxon>Asteraceae</taxon>
        <taxon>Carduoideae</taxon>
        <taxon>Cardueae</taxon>
        <taxon>Centaureinae</taxon>
        <taxon>Centaurea</taxon>
    </lineage>
</organism>
<dbReference type="InterPro" id="IPR043502">
    <property type="entry name" value="DNA/RNA_pol_sf"/>
</dbReference>